<organism evidence="5 6">
    <name type="scientific">Zalerion maritima</name>
    <dbReference type="NCBI Taxonomy" id="339359"/>
    <lineage>
        <taxon>Eukaryota</taxon>
        <taxon>Fungi</taxon>
        <taxon>Dikarya</taxon>
        <taxon>Ascomycota</taxon>
        <taxon>Pezizomycotina</taxon>
        <taxon>Sordariomycetes</taxon>
        <taxon>Lulworthiomycetidae</taxon>
        <taxon>Lulworthiales</taxon>
        <taxon>Lulworthiaceae</taxon>
        <taxon>Zalerion</taxon>
    </lineage>
</organism>
<gene>
    <name evidence="5" type="ORF">MKZ38_008096</name>
</gene>
<dbReference type="PANTHER" id="PTHR43162:SF1">
    <property type="entry name" value="PRESTALK A DIFFERENTIATION PROTEIN A"/>
    <property type="match status" value="1"/>
</dbReference>
<comment type="similarity">
    <text evidence="2">Belongs to the fgaFS/easG family.</text>
</comment>
<dbReference type="InterPro" id="IPR051604">
    <property type="entry name" value="Ergot_Alk_Oxidoreductase"/>
</dbReference>
<comment type="pathway">
    <text evidence="1">Alkaloid biosynthesis; ergot alkaloid biosynthesis.</text>
</comment>
<keyword evidence="6" id="KW-1185">Reference proteome</keyword>
<evidence type="ECO:0000256" key="3">
    <source>
        <dbReference type="ARBA" id="ARBA00022589"/>
    </source>
</evidence>
<protein>
    <submittedName>
        <fullName evidence="5">Nucleoside-diphosphate-sugar epimerase family protein</fullName>
    </submittedName>
</protein>
<accession>A0AAD5WVQ2</accession>
<dbReference type="Gene3D" id="3.40.50.720">
    <property type="entry name" value="NAD(P)-binding Rossmann-like Domain"/>
    <property type="match status" value="1"/>
</dbReference>
<proteinExistence type="inferred from homology"/>
<dbReference type="EMBL" id="JAKWBI020000054">
    <property type="protein sequence ID" value="KAJ2904423.1"/>
    <property type="molecule type" value="Genomic_DNA"/>
</dbReference>
<evidence type="ECO:0000256" key="2">
    <source>
        <dbReference type="ARBA" id="ARBA00005372"/>
    </source>
</evidence>
<comment type="caution">
    <text evidence="5">The sequence shown here is derived from an EMBL/GenBank/DDBJ whole genome shotgun (WGS) entry which is preliminary data.</text>
</comment>
<dbReference type="InterPro" id="IPR036291">
    <property type="entry name" value="NAD(P)-bd_dom_sf"/>
</dbReference>
<sequence>MAVLLTGGLAAKTSVRIAQFLQEAKIPCLLASRRGDAAASAPNFPAIKFDWVDQTTYASPFAYSFPGGEGIEAVYMIMPRVPQPEKHINAFVDFAAARGVRRFVLMAGTTASLGGPGPGQVWKHMVEKGVEWCVCRPTWFMENLSQDFHFKPLKEEGRIYTCAGDGKISLVSAEDISAVAFHALTDEKPPNTDYRIVGPATMTHDELAEKLAEILGRKITHVNLTPEERTKHLAEQLGYPAPYAGFLAMLEKLAAQGVENYLDDTVLKITGRPPMSIETFAQKHKAIWE</sequence>
<dbReference type="InterPro" id="IPR019901">
    <property type="entry name" value="Ergot_alkaloid_biosynthesis"/>
</dbReference>
<dbReference type="GO" id="GO:0009820">
    <property type="term" value="P:alkaloid metabolic process"/>
    <property type="evidence" value="ECO:0007669"/>
    <property type="project" value="UniProtKB-KW"/>
</dbReference>
<keyword evidence="3" id="KW-0017">Alkaloid metabolism</keyword>
<dbReference type="NCBIfam" id="TIGR03649">
    <property type="entry name" value="ergot_EASG"/>
    <property type="match status" value="1"/>
</dbReference>
<dbReference type="AlphaFoldDB" id="A0AAD5WVQ2"/>
<dbReference type="SUPFAM" id="SSF51735">
    <property type="entry name" value="NAD(P)-binding Rossmann-fold domains"/>
    <property type="match status" value="1"/>
</dbReference>
<dbReference type="PANTHER" id="PTHR43162">
    <property type="match status" value="1"/>
</dbReference>
<name>A0AAD5WVQ2_9PEZI</name>
<evidence type="ECO:0000256" key="4">
    <source>
        <dbReference type="ARBA" id="ARBA00023002"/>
    </source>
</evidence>
<reference evidence="5" key="1">
    <citation type="submission" date="2022-07" db="EMBL/GenBank/DDBJ databases">
        <title>Draft genome sequence of Zalerion maritima ATCC 34329, a (micro)plastics degrading marine fungus.</title>
        <authorList>
            <person name="Paco A."/>
            <person name="Goncalves M.F.M."/>
            <person name="Rocha-Santos T.A.P."/>
            <person name="Alves A."/>
        </authorList>
    </citation>
    <scope>NUCLEOTIDE SEQUENCE</scope>
    <source>
        <strain evidence="5">ATCC 34329</strain>
    </source>
</reference>
<evidence type="ECO:0000313" key="5">
    <source>
        <dbReference type="EMBL" id="KAJ2904423.1"/>
    </source>
</evidence>
<keyword evidence="4" id="KW-0560">Oxidoreductase</keyword>
<dbReference type="GO" id="GO:0016491">
    <property type="term" value="F:oxidoreductase activity"/>
    <property type="evidence" value="ECO:0007669"/>
    <property type="project" value="UniProtKB-KW"/>
</dbReference>
<dbReference type="Proteomes" id="UP001201980">
    <property type="component" value="Unassembled WGS sequence"/>
</dbReference>
<evidence type="ECO:0000256" key="1">
    <source>
        <dbReference type="ARBA" id="ARBA00005107"/>
    </source>
</evidence>
<evidence type="ECO:0000313" key="6">
    <source>
        <dbReference type="Proteomes" id="UP001201980"/>
    </source>
</evidence>
<dbReference type="Gene3D" id="3.90.25.10">
    <property type="entry name" value="UDP-galactose 4-epimerase, domain 1"/>
    <property type="match status" value="1"/>
</dbReference>